<proteinExistence type="predicted"/>
<gene>
    <name evidence="1" type="ORF">SAMN05661044_00195</name>
</gene>
<dbReference type="AlphaFoldDB" id="A0A1H7GUJ6"/>
<evidence type="ECO:0000313" key="2">
    <source>
        <dbReference type="Proteomes" id="UP000199421"/>
    </source>
</evidence>
<organism evidence="1 2">
    <name type="scientific">Olivibacter domesticus</name>
    <name type="common">Pseudosphingobacterium domesticum</name>
    <dbReference type="NCBI Taxonomy" id="407022"/>
    <lineage>
        <taxon>Bacteria</taxon>
        <taxon>Pseudomonadati</taxon>
        <taxon>Bacteroidota</taxon>
        <taxon>Sphingobacteriia</taxon>
        <taxon>Sphingobacteriales</taxon>
        <taxon>Sphingobacteriaceae</taxon>
        <taxon>Olivibacter</taxon>
    </lineage>
</organism>
<dbReference type="Proteomes" id="UP000199421">
    <property type="component" value="Unassembled WGS sequence"/>
</dbReference>
<reference evidence="2" key="1">
    <citation type="submission" date="2016-10" db="EMBL/GenBank/DDBJ databases">
        <authorList>
            <person name="Varghese N."/>
            <person name="Submissions S."/>
        </authorList>
    </citation>
    <scope>NUCLEOTIDE SEQUENCE [LARGE SCALE GENOMIC DNA]</scope>
    <source>
        <strain evidence="2">DSM 18733</strain>
    </source>
</reference>
<name>A0A1H7GUJ6_OLID1</name>
<dbReference type="EMBL" id="FOAF01000001">
    <property type="protein sequence ID" value="SEK41761.1"/>
    <property type="molecule type" value="Genomic_DNA"/>
</dbReference>
<evidence type="ECO:0000313" key="1">
    <source>
        <dbReference type="EMBL" id="SEK41761.1"/>
    </source>
</evidence>
<keyword evidence="2" id="KW-1185">Reference proteome</keyword>
<dbReference type="STRING" id="407022.SAMN05661044_00195"/>
<accession>A0A1H7GUJ6</accession>
<protein>
    <submittedName>
        <fullName evidence="1">Uncharacterized protein</fullName>
    </submittedName>
</protein>
<sequence length="146" mass="16586">MITDSIQLGKFKYMPMKDYQAIRGKNNNFQVNVESYSGIFNTYSAVAYAPIYDLKPAVGFKIAILPNGYVGEWDSYIQEKTLDKALYLEDIGGEGRNSFYLPERADFTLVIFEPQTLRIRNVSGASVSRFIEQNSAIINMTIYPEP</sequence>